<dbReference type="Pfam" id="PF21832">
    <property type="entry name" value="DUF6892"/>
    <property type="match status" value="1"/>
</dbReference>
<sequence>MDNNLKLLALGSLYDDDSEIKKQIDAIDEQNLDELVFGENPKYEWFDCIPEIEKQLLAINITDKQFEKITLLSGECCKTHHLIMPNWDGEGDEFAIKSFSGVEIMVNLKELEFLDFTSAKDIERLFELGIEEIDEYCGLSDDHKRVFIDMGVKVS</sequence>
<comment type="caution">
    <text evidence="2">The sequence shown here is derived from an EMBL/GenBank/DDBJ whole genome shotgun (WGS) entry which is preliminary data.</text>
</comment>
<dbReference type="EMBL" id="LRDC01000018">
    <property type="protein sequence ID" value="KVX01838.1"/>
    <property type="molecule type" value="Genomic_DNA"/>
</dbReference>
<accession>A0A125BEH7</accession>
<feature type="domain" description="DUF6892" evidence="1">
    <location>
        <begin position="2"/>
        <end position="131"/>
    </location>
</feature>
<proteinExistence type="predicted"/>
<evidence type="ECO:0000313" key="2">
    <source>
        <dbReference type="EMBL" id="KVX01838.1"/>
    </source>
</evidence>
<dbReference type="Proteomes" id="UP000055702">
    <property type="component" value="Unassembled WGS sequence"/>
</dbReference>
<gene>
    <name evidence="2" type="ORF">AWJ07_04465</name>
</gene>
<dbReference type="InterPro" id="IPR054187">
    <property type="entry name" value="DUF6892"/>
</dbReference>
<reference evidence="2 3" key="1">
    <citation type="submission" date="2016-01" db="EMBL/GenBank/DDBJ databases">
        <title>Draft genome of the antarctic isolate Shewanella frigidimarina Ag06-30.</title>
        <authorList>
            <person name="Parmeciano Di Noto G."/>
            <person name="Vazquez S."/>
            <person name="Mac Cormack W."/>
            <person name="Iriarte A."/>
            <person name="Quiroga C."/>
        </authorList>
    </citation>
    <scope>NUCLEOTIDE SEQUENCE [LARGE SCALE GENOMIC DNA]</scope>
    <source>
        <strain evidence="2 3">Ag06-30</strain>
    </source>
</reference>
<name>A0A125BEH7_SHEFR</name>
<evidence type="ECO:0000313" key="3">
    <source>
        <dbReference type="Proteomes" id="UP000055702"/>
    </source>
</evidence>
<dbReference type="RefSeq" id="WP_059745735.1">
    <property type="nucleotide sequence ID" value="NZ_LRDC01000018.1"/>
</dbReference>
<dbReference type="AlphaFoldDB" id="A0A125BEH7"/>
<evidence type="ECO:0000259" key="1">
    <source>
        <dbReference type="Pfam" id="PF21832"/>
    </source>
</evidence>
<organism evidence="2">
    <name type="scientific">Shewanella frigidimarina</name>
    <dbReference type="NCBI Taxonomy" id="56812"/>
    <lineage>
        <taxon>Bacteria</taxon>
        <taxon>Pseudomonadati</taxon>
        <taxon>Pseudomonadota</taxon>
        <taxon>Gammaproteobacteria</taxon>
        <taxon>Alteromonadales</taxon>
        <taxon>Shewanellaceae</taxon>
        <taxon>Shewanella</taxon>
    </lineage>
</organism>
<protein>
    <recommendedName>
        <fullName evidence="1">DUF6892 domain-containing protein</fullName>
    </recommendedName>
</protein>